<dbReference type="NCBIfam" id="NF006779">
    <property type="entry name" value="PRK09293.1-3"/>
    <property type="match status" value="1"/>
</dbReference>
<evidence type="ECO:0000256" key="7">
    <source>
        <dbReference type="ARBA" id="ARBA00022842"/>
    </source>
</evidence>
<keyword evidence="8 9" id="KW-0119">Carbohydrate metabolism</keyword>
<dbReference type="RefSeq" id="WP_094985620.1">
    <property type="nucleotide sequence ID" value="NZ_NHNI01000002.1"/>
</dbReference>
<dbReference type="PROSITE" id="PS00124">
    <property type="entry name" value="FBPASE"/>
    <property type="match status" value="1"/>
</dbReference>
<evidence type="ECO:0000256" key="3">
    <source>
        <dbReference type="ARBA" id="ARBA00010941"/>
    </source>
</evidence>
<evidence type="ECO:0000256" key="5">
    <source>
        <dbReference type="ARBA" id="ARBA00022723"/>
    </source>
</evidence>
<dbReference type="AlphaFoldDB" id="A0A266Q4L6"/>
<dbReference type="Gene3D" id="3.40.190.80">
    <property type="match status" value="1"/>
</dbReference>
<evidence type="ECO:0000256" key="4">
    <source>
        <dbReference type="ARBA" id="ARBA00022490"/>
    </source>
</evidence>
<evidence type="ECO:0000259" key="12">
    <source>
        <dbReference type="Pfam" id="PF18913"/>
    </source>
</evidence>
<feature type="binding site" evidence="9">
    <location>
        <position position="105"/>
    </location>
    <ligand>
        <name>Mg(2+)</name>
        <dbReference type="ChEBI" id="CHEBI:18420"/>
        <label>1</label>
    </ligand>
</feature>
<comment type="pathway">
    <text evidence="2">Carbohydrate biosynthesis; Calvin cycle.</text>
</comment>
<dbReference type="GO" id="GO:0042132">
    <property type="term" value="F:fructose 1,6-bisphosphate 1-phosphatase activity"/>
    <property type="evidence" value="ECO:0007669"/>
    <property type="project" value="UniProtKB-UniRule"/>
</dbReference>
<dbReference type="PIRSF" id="PIRSF000904">
    <property type="entry name" value="FBPtase_SBPase"/>
    <property type="match status" value="1"/>
</dbReference>
<evidence type="ECO:0000313" key="14">
    <source>
        <dbReference type="Proteomes" id="UP000216101"/>
    </source>
</evidence>
<comment type="caution">
    <text evidence="9">Lacks conserved residue(s) required for the propagation of feature annotation.</text>
</comment>
<evidence type="ECO:0000256" key="10">
    <source>
        <dbReference type="RuleBase" id="RU000508"/>
    </source>
</evidence>
<comment type="subunit">
    <text evidence="9">Homotetramer.</text>
</comment>
<comment type="cofactor">
    <cofactor evidence="9">
        <name>Mg(2+)</name>
        <dbReference type="ChEBI" id="CHEBI:18420"/>
    </cofactor>
    <text evidence="9">Binds 2 magnesium ions per subunit.</text>
</comment>
<dbReference type="Pfam" id="PF00316">
    <property type="entry name" value="FBPase"/>
    <property type="match status" value="1"/>
</dbReference>
<comment type="caution">
    <text evidence="13">The sequence shown here is derived from an EMBL/GenBank/DDBJ whole genome shotgun (WGS) entry which is preliminary data.</text>
</comment>
<keyword evidence="5 9" id="KW-0479">Metal-binding</keyword>
<comment type="subcellular location">
    <subcellularLocation>
        <location evidence="9">Cytoplasm</location>
    </subcellularLocation>
</comment>
<dbReference type="Proteomes" id="UP000216101">
    <property type="component" value="Unassembled WGS sequence"/>
</dbReference>
<dbReference type="HAMAP" id="MF_01855">
    <property type="entry name" value="FBPase_class1"/>
    <property type="match status" value="1"/>
</dbReference>
<dbReference type="InterPro" id="IPR000146">
    <property type="entry name" value="FBPase_class-1"/>
</dbReference>
<feature type="binding site" evidence="9">
    <location>
        <position position="106"/>
    </location>
    <ligand>
        <name>Mg(2+)</name>
        <dbReference type="ChEBI" id="CHEBI:18420"/>
        <label>2</label>
    </ligand>
</feature>
<dbReference type="EC" id="3.1.3.11" evidence="9"/>
<dbReference type="Pfam" id="PF18913">
    <property type="entry name" value="FBPase_C"/>
    <property type="match status" value="1"/>
</dbReference>
<dbReference type="Gene3D" id="3.30.540.10">
    <property type="entry name" value="Fructose-1,6-Bisphosphatase, subunit A, domain 1"/>
    <property type="match status" value="1"/>
</dbReference>
<dbReference type="SUPFAM" id="SSF56655">
    <property type="entry name" value="Carbohydrate phosphatase"/>
    <property type="match status" value="1"/>
</dbReference>
<dbReference type="GO" id="GO:0000287">
    <property type="term" value="F:magnesium ion binding"/>
    <property type="evidence" value="ECO:0007669"/>
    <property type="project" value="UniProtKB-UniRule"/>
</dbReference>
<evidence type="ECO:0000256" key="8">
    <source>
        <dbReference type="ARBA" id="ARBA00023277"/>
    </source>
</evidence>
<feature type="binding site" evidence="9">
    <location>
        <position position="268"/>
    </location>
    <ligand>
        <name>Mg(2+)</name>
        <dbReference type="ChEBI" id="CHEBI:18420"/>
        <label>2</label>
    </ligand>
</feature>
<keyword evidence="14" id="KW-1185">Reference proteome</keyword>
<feature type="domain" description="Fructose-1-6-bisphosphatase class 1 C-terminal" evidence="12">
    <location>
        <begin position="190"/>
        <end position="310"/>
    </location>
</feature>
<dbReference type="GO" id="GO:0006000">
    <property type="term" value="P:fructose metabolic process"/>
    <property type="evidence" value="ECO:0007669"/>
    <property type="project" value="TreeGrafter"/>
</dbReference>
<dbReference type="InterPro" id="IPR033391">
    <property type="entry name" value="FBPase_N"/>
</dbReference>
<dbReference type="GO" id="GO:0005829">
    <property type="term" value="C:cytosol"/>
    <property type="evidence" value="ECO:0007669"/>
    <property type="project" value="TreeGrafter"/>
</dbReference>
<evidence type="ECO:0000256" key="9">
    <source>
        <dbReference type="HAMAP-Rule" id="MF_01855"/>
    </source>
</evidence>
<dbReference type="InterPro" id="IPR020548">
    <property type="entry name" value="Fructose_bisphosphatase_AS"/>
</dbReference>
<comment type="catalytic activity">
    <reaction evidence="1 9">
        <text>beta-D-fructose 1,6-bisphosphate + H2O = beta-D-fructose 6-phosphate + phosphate</text>
        <dbReference type="Rhea" id="RHEA:11064"/>
        <dbReference type="ChEBI" id="CHEBI:15377"/>
        <dbReference type="ChEBI" id="CHEBI:32966"/>
        <dbReference type="ChEBI" id="CHEBI:43474"/>
        <dbReference type="ChEBI" id="CHEBI:57634"/>
        <dbReference type="EC" id="3.1.3.11"/>
    </reaction>
</comment>
<organism evidence="13 14">
    <name type="scientific">Cellvibrio mixtus</name>
    <dbReference type="NCBI Taxonomy" id="39650"/>
    <lineage>
        <taxon>Bacteria</taxon>
        <taxon>Pseudomonadati</taxon>
        <taxon>Pseudomonadota</taxon>
        <taxon>Gammaproteobacteria</taxon>
        <taxon>Cellvibrionales</taxon>
        <taxon>Cellvibrionaceae</taxon>
        <taxon>Cellvibrio</taxon>
    </lineage>
</organism>
<name>A0A266Q4L6_9GAMM</name>
<keyword evidence="7 9" id="KW-0460">Magnesium</keyword>
<feature type="binding site" evidence="9">
    <location>
        <position position="262"/>
    </location>
    <ligand>
        <name>substrate</name>
    </ligand>
</feature>
<dbReference type="PIRSF" id="PIRSF500210">
    <property type="entry name" value="FBPtase"/>
    <property type="match status" value="1"/>
</dbReference>
<feature type="binding site" evidence="9">
    <location>
        <position position="84"/>
    </location>
    <ligand>
        <name>Mg(2+)</name>
        <dbReference type="ChEBI" id="CHEBI:18420"/>
        <label>1</label>
    </ligand>
</feature>
<evidence type="ECO:0000256" key="6">
    <source>
        <dbReference type="ARBA" id="ARBA00022801"/>
    </source>
</evidence>
<dbReference type="GO" id="GO:0006094">
    <property type="term" value="P:gluconeogenesis"/>
    <property type="evidence" value="ECO:0007669"/>
    <property type="project" value="UniProtKB-UniRule"/>
</dbReference>
<proteinExistence type="inferred from homology"/>
<dbReference type="PRINTS" id="PR00115">
    <property type="entry name" value="F16BPHPHTASE"/>
</dbReference>
<gene>
    <name evidence="9" type="primary">fbp</name>
    <name evidence="13" type="ORF">CBP51_15400</name>
</gene>
<dbReference type="GO" id="GO:0030388">
    <property type="term" value="P:fructose 1,6-bisphosphate metabolic process"/>
    <property type="evidence" value="ECO:0007669"/>
    <property type="project" value="TreeGrafter"/>
</dbReference>
<dbReference type="EMBL" id="NHNI01000002">
    <property type="protein sequence ID" value="OZY84576.1"/>
    <property type="molecule type" value="Genomic_DNA"/>
</dbReference>
<dbReference type="GO" id="GO:0005986">
    <property type="term" value="P:sucrose biosynthetic process"/>
    <property type="evidence" value="ECO:0007669"/>
    <property type="project" value="TreeGrafter"/>
</dbReference>
<feature type="binding site" evidence="9">
    <location>
        <begin position="106"/>
        <end position="109"/>
    </location>
    <ligand>
        <name>substrate</name>
    </ligand>
</feature>
<reference evidence="14" key="1">
    <citation type="submission" date="2017-05" db="EMBL/GenBank/DDBJ databases">
        <authorList>
            <person name="Barney B.M."/>
        </authorList>
    </citation>
    <scope>NUCLEOTIDE SEQUENCE [LARGE SCALE GENOMIC DNA]</scope>
    <source>
        <strain evidence="14">PSBB022</strain>
    </source>
</reference>
<comment type="similarity">
    <text evidence="3 9 10">Belongs to the FBPase class 1 family.</text>
</comment>
<accession>A0A266Q4L6</accession>
<feature type="binding site" evidence="9">
    <location>
        <position position="198"/>
    </location>
    <ligand>
        <name>substrate</name>
    </ligand>
</feature>
<feature type="binding site" evidence="9">
    <location>
        <position position="103"/>
    </location>
    <ligand>
        <name>Mg(2+)</name>
        <dbReference type="ChEBI" id="CHEBI:18420"/>
        <label>1</label>
    </ligand>
</feature>
<evidence type="ECO:0000256" key="2">
    <source>
        <dbReference type="ARBA" id="ARBA00005215"/>
    </source>
</evidence>
<dbReference type="GO" id="GO:0006002">
    <property type="term" value="P:fructose 6-phosphate metabolic process"/>
    <property type="evidence" value="ECO:0007669"/>
    <property type="project" value="TreeGrafter"/>
</dbReference>
<keyword evidence="6 9" id="KW-0378">Hydrolase</keyword>
<dbReference type="InterPro" id="IPR028343">
    <property type="entry name" value="FBPtase"/>
</dbReference>
<sequence>MISFKTLLAQENAAPELIDLVAVILSTCHHIAEQVGHGALGNTLGATDAENVQGEVQKKLDVIANDLLIEALTAHGSVRAIASEEEEHARLACSGAPYLVAFDPLDGSSNIDVNGQIGTIFTILKARDDVPDHSDEQFFQTGRDQLCAGYVLYGPYTTLVVSTGAVVHEFTLNKSSGEFISSKKDMVFQQGTREFSANMANLFYWPKPFQNYITSLIAPQPANTRFNMRWQGAMVGDVHRILARGGVFIYPSDTRDVAQPAKLRLLYEAFPMALLVEAAGGCGYTEAGRILDTPLTQLHQRTPVILGDKNWANACFTALLIINTAA</sequence>
<dbReference type="PANTHER" id="PTHR11556:SF35">
    <property type="entry name" value="SEDOHEPTULOSE-1,7-BISPHOSPHATASE, CHLOROPLASTIC"/>
    <property type="match status" value="1"/>
</dbReference>
<dbReference type="CDD" id="cd00354">
    <property type="entry name" value="FBPase"/>
    <property type="match status" value="1"/>
</dbReference>
<dbReference type="InterPro" id="IPR044015">
    <property type="entry name" value="FBPase_C_dom"/>
</dbReference>
<evidence type="ECO:0000256" key="1">
    <source>
        <dbReference type="ARBA" id="ARBA00001273"/>
    </source>
</evidence>
<feature type="binding site" evidence="9">
    <location>
        <position position="103"/>
    </location>
    <ligand>
        <name>Mg(2+)</name>
        <dbReference type="ChEBI" id="CHEBI:18420"/>
        <label>2</label>
    </ligand>
</feature>
<dbReference type="PANTHER" id="PTHR11556">
    <property type="entry name" value="FRUCTOSE-1,6-BISPHOSPHATASE-RELATED"/>
    <property type="match status" value="1"/>
</dbReference>
<protein>
    <recommendedName>
        <fullName evidence="9">Fructose-1,6-bisphosphatase class 1</fullName>
        <shortName evidence="9">FBPase class 1</shortName>
        <ecNumber evidence="9">3.1.3.11</ecNumber>
    </recommendedName>
    <alternativeName>
        <fullName evidence="9">D-fructose-1,6-bisphosphate 1-phosphohydrolase class 1</fullName>
    </alternativeName>
</protein>
<evidence type="ECO:0000259" key="11">
    <source>
        <dbReference type="Pfam" id="PF00316"/>
    </source>
</evidence>
<feature type="domain" description="Fructose-1-6-bisphosphatase class I N-terminal" evidence="11">
    <location>
        <begin position="10"/>
        <end position="183"/>
    </location>
</feature>
<evidence type="ECO:0000313" key="13">
    <source>
        <dbReference type="EMBL" id="OZY84576.1"/>
    </source>
</evidence>
<keyword evidence="4 9" id="KW-0963">Cytoplasm</keyword>